<accession>A0A1G5DCD4</accession>
<reference evidence="3 4" key="1">
    <citation type="submission" date="2016-10" db="EMBL/GenBank/DDBJ databases">
        <authorList>
            <person name="de Groot N.N."/>
        </authorList>
    </citation>
    <scope>NUCLEOTIDE SEQUENCE [LARGE SCALE GENOMIC DNA]</scope>
    <source>
        <strain evidence="3 4">AA1</strain>
    </source>
</reference>
<keyword evidence="2" id="KW-0413">Isomerase</keyword>
<dbReference type="EMBL" id="FMUX01000004">
    <property type="protein sequence ID" value="SCY12382.1"/>
    <property type="molecule type" value="Genomic_DNA"/>
</dbReference>
<dbReference type="PROSITE" id="PS00923">
    <property type="entry name" value="ASP_GLU_RACEMASE_1"/>
    <property type="match status" value="1"/>
</dbReference>
<evidence type="ECO:0000256" key="2">
    <source>
        <dbReference type="ARBA" id="ARBA00023235"/>
    </source>
</evidence>
<evidence type="ECO:0000313" key="3">
    <source>
        <dbReference type="EMBL" id="SCY12382.1"/>
    </source>
</evidence>
<dbReference type="PANTHER" id="PTHR21198:SF7">
    <property type="entry name" value="ASPARTATE-GLUTAMATE RACEMASE FAMILY"/>
    <property type="match status" value="1"/>
</dbReference>
<dbReference type="RefSeq" id="WP_092209834.1">
    <property type="nucleotide sequence ID" value="NZ_FMUX01000004.1"/>
</dbReference>
<dbReference type="Proteomes" id="UP000198870">
    <property type="component" value="Unassembled WGS sequence"/>
</dbReference>
<comment type="similarity">
    <text evidence="1">Belongs to the aspartate/glutamate racemases family.</text>
</comment>
<dbReference type="GO" id="GO:0047661">
    <property type="term" value="F:amino-acid racemase activity"/>
    <property type="evidence" value="ECO:0007669"/>
    <property type="project" value="InterPro"/>
</dbReference>
<dbReference type="InterPro" id="IPR018187">
    <property type="entry name" value="Asp/Glu_racemase_AS_1"/>
</dbReference>
<dbReference type="InterPro" id="IPR001920">
    <property type="entry name" value="Asp/Glu_race"/>
</dbReference>
<dbReference type="Gene3D" id="3.40.50.1860">
    <property type="match status" value="2"/>
</dbReference>
<dbReference type="PANTHER" id="PTHR21198">
    <property type="entry name" value="GLUTAMATE RACEMASE"/>
    <property type="match status" value="1"/>
</dbReference>
<dbReference type="STRING" id="419481.SAMN05216233_104109"/>
<evidence type="ECO:0000256" key="1">
    <source>
        <dbReference type="ARBA" id="ARBA00007847"/>
    </source>
</evidence>
<organism evidence="3 4">
    <name type="scientific">Desulfoluna spongiiphila</name>
    <dbReference type="NCBI Taxonomy" id="419481"/>
    <lineage>
        <taxon>Bacteria</taxon>
        <taxon>Pseudomonadati</taxon>
        <taxon>Thermodesulfobacteriota</taxon>
        <taxon>Desulfobacteria</taxon>
        <taxon>Desulfobacterales</taxon>
        <taxon>Desulfolunaceae</taxon>
        <taxon>Desulfoluna</taxon>
    </lineage>
</organism>
<gene>
    <name evidence="3" type="ORF">SAMN05216233_104109</name>
</gene>
<dbReference type="InterPro" id="IPR015942">
    <property type="entry name" value="Asp/Glu/hydantoin_racemase"/>
</dbReference>
<evidence type="ECO:0000313" key="4">
    <source>
        <dbReference type="Proteomes" id="UP000198870"/>
    </source>
</evidence>
<dbReference type="OrthoDB" id="9803739at2"/>
<dbReference type="AlphaFoldDB" id="A0A1G5DCD4"/>
<dbReference type="SUPFAM" id="SSF53681">
    <property type="entry name" value="Aspartate/glutamate racemase"/>
    <property type="match status" value="2"/>
</dbReference>
<protein>
    <submittedName>
        <fullName evidence="3">Aspartate racemase</fullName>
    </submittedName>
</protein>
<proteinExistence type="inferred from homology"/>
<keyword evidence="4" id="KW-1185">Reference proteome</keyword>
<name>A0A1G5DCD4_9BACT</name>
<dbReference type="InterPro" id="IPR004380">
    <property type="entry name" value="Asp_race"/>
</dbReference>
<dbReference type="Pfam" id="PF01177">
    <property type="entry name" value="Asp_Glu_race"/>
    <property type="match status" value="1"/>
</dbReference>
<sequence>MSSKTLGIVGGMGPLATAMLFEKVATLTRVSKDQDHIRVLIDSNPKIPDRTAHIVAGGEDPRPELTATATHLEAMGADFLIMPCNTAHYFYEDITKGLTIPFLHMVNETAAYIGTHYPDTRNVGVLATEGTCKAGVYTKALTANGLTALTPEPAMQQHVTDLIYGIKANRDIPIDGFMEAVTALKAKGATCFVLGCTELSVAQKLYGFSGPFVDPLTVIAEAAIRFAGKHSISSGE</sequence>
<dbReference type="NCBIfam" id="TIGR00035">
    <property type="entry name" value="asp_race"/>
    <property type="match status" value="1"/>
</dbReference>